<keyword evidence="4" id="KW-0007">Acetylation</keyword>
<keyword evidence="3" id="KW-0963">Cytoplasm</keyword>
<organism evidence="9">
    <name type="scientific">Guillardia theta (strain CCMP2712)</name>
    <name type="common">Cryptophyte</name>
    <dbReference type="NCBI Taxonomy" id="905079"/>
    <lineage>
        <taxon>Eukaryota</taxon>
        <taxon>Cryptophyceae</taxon>
        <taxon>Pyrenomonadales</taxon>
        <taxon>Geminigeraceae</taxon>
        <taxon>Guillardia</taxon>
    </lineage>
</organism>
<evidence type="ECO:0000256" key="6">
    <source>
        <dbReference type="ARBA" id="ARBA00026055"/>
    </source>
</evidence>
<dbReference type="GO" id="GO:0005737">
    <property type="term" value="C:cytoplasm"/>
    <property type="evidence" value="ECO:0007669"/>
    <property type="project" value="UniProtKB-SubCell"/>
</dbReference>
<dbReference type="SMART" id="SM00673">
    <property type="entry name" value="CARP"/>
    <property type="match status" value="2"/>
</dbReference>
<dbReference type="OrthoDB" id="194775at2759"/>
<dbReference type="KEGG" id="gtt:GUITHDRAFT_150387"/>
<dbReference type="HOGENOM" id="CLU_032612_2_1_1"/>
<dbReference type="Pfam" id="PF16752">
    <property type="entry name" value="TBCC_N"/>
    <property type="match status" value="1"/>
</dbReference>
<feature type="coiled-coil region" evidence="7">
    <location>
        <begin position="11"/>
        <end position="44"/>
    </location>
</feature>
<dbReference type="Gene3D" id="1.20.58.1250">
    <property type="entry name" value="Tubulin Binding Cofactor C, N-terminal domain"/>
    <property type="match status" value="1"/>
</dbReference>
<evidence type="ECO:0000256" key="2">
    <source>
        <dbReference type="ARBA" id="ARBA00008848"/>
    </source>
</evidence>
<reference evidence="9 11" key="1">
    <citation type="journal article" date="2012" name="Nature">
        <title>Algal genomes reveal evolutionary mosaicism and the fate of nucleomorphs.</title>
        <authorList>
            <consortium name="DOE Joint Genome Institute"/>
            <person name="Curtis B.A."/>
            <person name="Tanifuji G."/>
            <person name="Burki F."/>
            <person name="Gruber A."/>
            <person name="Irimia M."/>
            <person name="Maruyama S."/>
            <person name="Arias M.C."/>
            <person name="Ball S.G."/>
            <person name="Gile G.H."/>
            <person name="Hirakawa Y."/>
            <person name="Hopkins J.F."/>
            <person name="Kuo A."/>
            <person name="Rensing S.A."/>
            <person name="Schmutz J."/>
            <person name="Symeonidi A."/>
            <person name="Elias M."/>
            <person name="Eveleigh R.J."/>
            <person name="Herman E.K."/>
            <person name="Klute M.J."/>
            <person name="Nakayama T."/>
            <person name="Obornik M."/>
            <person name="Reyes-Prieto A."/>
            <person name="Armbrust E.V."/>
            <person name="Aves S.J."/>
            <person name="Beiko R.G."/>
            <person name="Coutinho P."/>
            <person name="Dacks J.B."/>
            <person name="Durnford D.G."/>
            <person name="Fast N.M."/>
            <person name="Green B.R."/>
            <person name="Grisdale C.J."/>
            <person name="Hempel F."/>
            <person name="Henrissat B."/>
            <person name="Hoppner M.P."/>
            <person name="Ishida K."/>
            <person name="Kim E."/>
            <person name="Koreny L."/>
            <person name="Kroth P.G."/>
            <person name="Liu Y."/>
            <person name="Malik S.B."/>
            <person name="Maier U.G."/>
            <person name="McRose D."/>
            <person name="Mock T."/>
            <person name="Neilson J.A."/>
            <person name="Onodera N.T."/>
            <person name="Poole A.M."/>
            <person name="Pritham E.J."/>
            <person name="Richards T.A."/>
            <person name="Rocap G."/>
            <person name="Roy S.W."/>
            <person name="Sarai C."/>
            <person name="Schaack S."/>
            <person name="Shirato S."/>
            <person name="Slamovits C.H."/>
            <person name="Spencer D.F."/>
            <person name="Suzuki S."/>
            <person name="Worden A.Z."/>
            <person name="Zauner S."/>
            <person name="Barry K."/>
            <person name="Bell C."/>
            <person name="Bharti A.K."/>
            <person name="Crow J.A."/>
            <person name="Grimwood J."/>
            <person name="Kramer R."/>
            <person name="Lindquist E."/>
            <person name="Lucas S."/>
            <person name="Salamov A."/>
            <person name="McFadden G.I."/>
            <person name="Lane C.E."/>
            <person name="Keeling P.J."/>
            <person name="Gray M.W."/>
            <person name="Grigoriev I.V."/>
            <person name="Archibald J.M."/>
        </authorList>
    </citation>
    <scope>NUCLEOTIDE SEQUENCE</scope>
    <source>
        <strain evidence="9 11">CCMP2712</strain>
    </source>
</reference>
<name>L1JYE6_GUITC</name>
<dbReference type="GeneID" id="17310140"/>
<dbReference type="GO" id="GO:0007021">
    <property type="term" value="P:tubulin complex assembly"/>
    <property type="evidence" value="ECO:0007669"/>
    <property type="project" value="TreeGrafter"/>
</dbReference>
<reference evidence="11" key="2">
    <citation type="submission" date="2012-11" db="EMBL/GenBank/DDBJ databases">
        <authorList>
            <person name="Kuo A."/>
            <person name="Curtis B.A."/>
            <person name="Tanifuji G."/>
            <person name="Burki F."/>
            <person name="Gruber A."/>
            <person name="Irimia M."/>
            <person name="Maruyama S."/>
            <person name="Arias M.C."/>
            <person name="Ball S.G."/>
            <person name="Gile G.H."/>
            <person name="Hirakawa Y."/>
            <person name="Hopkins J.F."/>
            <person name="Rensing S.A."/>
            <person name="Schmutz J."/>
            <person name="Symeonidi A."/>
            <person name="Elias M."/>
            <person name="Eveleigh R.J."/>
            <person name="Herman E.K."/>
            <person name="Klute M.J."/>
            <person name="Nakayama T."/>
            <person name="Obornik M."/>
            <person name="Reyes-Prieto A."/>
            <person name="Armbrust E.V."/>
            <person name="Aves S.J."/>
            <person name="Beiko R.G."/>
            <person name="Coutinho P."/>
            <person name="Dacks J.B."/>
            <person name="Durnford D.G."/>
            <person name="Fast N.M."/>
            <person name="Green B.R."/>
            <person name="Grisdale C."/>
            <person name="Hempe F."/>
            <person name="Henrissat B."/>
            <person name="Hoppner M.P."/>
            <person name="Ishida K.-I."/>
            <person name="Kim E."/>
            <person name="Koreny L."/>
            <person name="Kroth P.G."/>
            <person name="Liu Y."/>
            <person name="Malik S.-B."/>
            <person name="Maier U.G."/>
            <person name="McRose D."/>
            <person name="Mock T."/>
            <person name="Neilson J.A."/>
            <person name="Onodera N.T."/>
            <person name="Poole A.M."/>
            <person name="Pritham E.J."/>
            <person name="Richards T.A."/>
            <person name="Rocap G."/>
            <person name="Roy S.W."/>
            <person name="Sarai C."/>
            <person name="Schaack S."/>
            <person name="Shirato S."/>
            <person name="Slamovits C.H."/>
            <person name="Spencer D.F."/>
            <person name="Suzuki S."/>
            <person name="Worden A.Z."/>
            <person name="Zauner S."/>
            <person name="Barry K."/>
            <person name="Bell C."/>
            <person name="Bharti A.K."/>
            <person name="Crow J.A."/>
            <person name="Grimwood J."/>
            <person name="Kramer R."/>
            <person name="Lindquist E."/>
            <person name="Lucas S."/>
            <person name="Salamov A."/>
            <person name="McFadden G.I."/>
            <person name="Lane C.E."/>
            <person name="Keeling P.J."/>
            <person name="Gray M.W."/>
            <person name="Grigoriev I.V."/>
            <person name="Archibald J.M."/>
        </authorList>
    </citation>
    <scope>NUCLEOTIDE SEQUENCE</scope>
    <source>
        <strain evidence="11">CCMP2712</strain>
    </source>
</reference>
<evidence type="ECO:0000256" key="1">
    <source>
        <dbReference type="ARBA" id="ARBA00004496"/>
    </source>
</evidence>
<keyword evidence="11" id="KW-1185">Reference proteome</keyword>
<comment type="subunit">
    <text evidence="6">Supercomplex made of cofactors A to E. Cofactors A and D function by capturing and stabilizing tubulin in a quasi-native conformation. Cofactor E binds to the cofactor D-tubulin complex; interaction with cofactor C then causes the release of tubulin polypeptides that are committed to the native state.</text>
</comment>
<dbReference type="GO" id="GO:0015631">
    <property type="term" value="F:tubulin binding"/>
    <property type="evidence" value="ECO:0007669"/>
    <property type="project" value="InterPro"/>
</dbReference>
<dbReference type="Proteomes" id="UP000011087">
    <property type="component" value="Unassembled WGS sequence"/>
</dbReference>
<keyword evidence="7" id="KW-0175">Coiled coil</keyword>
<feature type="domain" description="C-CAP/cofactor C-like" evidence="8">
    <location>
        <begin position="92"/>
        <end position="267"/>
    </location>
</feature>
<dbReference type="GO" id="GO:0007023">
    <property type="term" value="P:post-chaperonin tubulin folding pathway"/>
    <property type="evidence" value="ECO:0007669"/>
    <property type="project" value="InterPro"/>
</dbReference>
<dbReference type="InterPro" id="IPR012945">
    <property type="entry name" value="Tubulin-bd_cofactor_C_dom"/>
</dbReference>
<protein>
    <recommendedName>
        <fullName evidence="8">C-CAP/cofactor C-like domain-containing protein</fullName>
    </recommendedName>
</protein>
<dbReference type="PROSITE" id="PS51329">
    <property type="entry name" value="C_CAP_COFACTOR_C"/>
    <property type="match status" value="1"/>
</dbReference>
<dbReference type="Gene3D" id="2.160.20.70">
    <property type="match status" value="1"/>
</dbReference>
<dbReference type="AlphaFoldDB" id="L1JYE6"/>
<evidence type="ECO:0000256" key="3">
    <source>
        <dbReference type="ARBA" id="ARBA00022490"/>
    </source>
</evidence>
<dbReference type="InterPro" id="IPR016098">
    <property type="entry name" value="CAP/MinC_C"/>
</dbReference>
<dbReference type="Pfam" id="PF07986">
    <property type="entry name" value="TBCC"/>
    <property type="match status" value="1"/>
</dbReference>
<dbReference type="InterPro" id="IPR017901">
    <property type="entry name" value="C-CAP_CF_C-like"/>
</dbReference>
<dbReference type="InterPro" id="IPR038397">
    <property type="entry name" value="TBCC_N_sf"/>
</dbReference>
<dbReference type="eggNOG" id="KOG2512">
    <property type="taxonomic scope" value="Eukaryota"/>
</dbReference>
<dbReference type="PANTHER" id="PTHR15139">
    <property type="entry name" value="TUBULIN FOLDING COFACTOR C"/>
    <property type="match status" value="1"/>
</dbReference>
<dbReference type="InterPro" id="IPR031925">
    <property type="entry name" value="TBCC_N"/>
</dbReference>
<evidence type="ECO:0000313" key="9">
    <source>
        <dbReference type="EMBL" id="EKX53344.1"/>
    </source>
</evidence>
<gene>
    <name evidence="9" type="ORF">GUITHDRAFT_150387</name>
</gene>
<dbReference type="InterPro" id="IPR006599">
    <property type="entry name" value="CARP_motif"/>
</dbReference>
<evidence type="ECO:0000256" key="5">
    <source>
        <dbReference type="ARBA" id="ARBA00023186"/>
    </source>
</evidence>
<reference evidence="10" key="3">
    <citation type="submission" date="2016-03" db="UniProtKB">
        <authorList>
            <consortium name="EnsemblProtists"/>
        </authorList>
    </citation>
    <scope>IDENTIFICATION</scope>
</reference>
<evidence type="ECO:0000313" key="10">
    <source>
        <dbReference type="EnsemblProtists" id="EKX53344"/>
    </source>
</evidence>
<dbReference type="EnsemblProtists" id="EKX53344">
    <property type="protein sequence ID" value="EKX53344"/>
    <property type="gene ID" value="GUITHDRAFT_150387"/>
</dbReference>
<keyword evidence="5" id="KW-0143">Chaperone</keyword>
<dbReference type="InterPro" id="IPR027684">
    <property type="entry name" value="TBCC"/>
</dbReference>
<proteinExistence type="inferred from homology"/>
<accession>L1JYE6</accession>
<dbReference type="STRING" id="905079.L1JYE6"/>
<evidence type="ECO:0000256" key="7">
    <source>
        <dbReference type="SAM" id="Coils"/>
    </source>
</evidence>
<evidence type="ECO:0000313" key="11">
    <source>
        <dbReference type="Proteomes" id="UP000011087"/>
    </source>
</evidence>
<dbReference type="EMBL" id="JH992970">
    <property type="protein sequence ID" value="EKX53344.1"/>
    <property type="molecule type" value="Genomic_DNA"/>
</dbReference>
<comment type="similarity">
    <text evidence="2">Belongs to the TBCC family.</text>
</comment>
<evidence type="ECO:0000256" key="4">
    <source>
        <dbReference type="ARBA" id="ARBA00022990"/>
    </source>
</evidence>
<evidence type="ECO:0000259" key="8">
    <source>
        <dbReference type="PROSITE" id="PS51329"/>
    </source>
</evidence>
<dbReference type="PaxDb" id="55529-EKX53344"/>
<dbReference type="PANTHER" id="PTHR15139:SF0">
    <property type="entry name" value="TUBULIN-SPECIFIC CHAPERONE C"/>
    <property type="match status" value="1"/>
</dbReference>
<comment type="subcellular location">
    <subcellularLocation>
        <location evidence="1">Cytoplasm</location>
    </subcellularLocation>
</comment>
<dbReference type="OMA" id="YFQHEIT"/>
<sequence>MEALDVVEAFLKDQDQEADRAETRRALMERLKQANEVAAGLQEKVARASLFLPSYDLRLGNETVCKLHEMITTSRHALSPPATFSFKSRRCPPAPLSALLHSIHGDTGSTSRQDHFQGDTRAGDIDAELCFIDREDQVLVKRAGEVGGRDFVLSRLRRCTIYICDTCGALRADRLEGCKVYVGPVRSVLAEKLERCEISVAAQQLRIHSAEACDFYVHTRSGPIIEHSKQLRFGRYNFQYAGCEKHLQGFGLDQDSDMWSRVEDFNWLRTQQSPNWKIIPPLEEENLVSGDLAPSRS</sequence>
<dbReference type="RefSeq" id="XP_005840324.1">
    <property type="nucleotide sequence ID" value="XM_005840267.1"/>
</dbReference>